<dbReference type="EMBL" id="BAABLX010000063">
    <property type="protein sequence ID" value="GAA4954671.1"/>
    <property type="molecule type" value="Genomic_DNA"/>
</dbReference>
<evidence type="ECO:0000313" key="3">
    <source>
        <dbReference type="Proteomes" id="UP001409585"/>
    </source>
</evidence>
<keyword evidence="1" id="KW-0812">Transmembrane</keyword>
<dbReference type="InterPro" id="IPR008407">
    <property type="entry name" value="Brnchd-chn_aa_trnsp_AzlD"/>
</dbReference>
<reference evidence="3" key="1">
    <citation type="journal article" date="2019" name="Int. J. Syst. Evol. Microbiol.">
        <title>The Global Catalogue of Microorganisms (GCM) 10K type strain sequencing project: providing services to taxonomists for standard genome sequencing and annotation.</title>
        <authorList>
            <consortium name="The Broad Institute Genomics Platform"/>
            <consortium name="The Broad Institute Genome Sequencing Center for Infectious Disease"/>
            <person name="Wu L."/>
            <person name="Ma J."/>
        </authorList>
    </citation>
    <scope>NUCLEOTIDE SEQUENCE [LARGE SCALE GENOMIC DNA]</scope>
    <source>
        <strain evidence="3">JCM 19134</strain>
    </source>
</reference>
<evidence type="ECO:0000313" key="2">
    <source>
        <dbReference type="EMBL" id="GAA4954671.1"/>
    </source>
</evidence>
<dbReference type="Proteomes" id="UP001409585">
    <property type="component" value="Unassembled WGS sequence"/>
</dbReference>
<feature type="transmembrane region" description="Helical" evidence="1">
    <location>
        <begin position="61"/>
        <end position="80"/>
    </location>
</feature>
<dbReference type="AlphaFoldDB" id="A0AAV3U6W9"/>
<feature type="transmembrane region" description="Helical" evidence="1">
    <location>
        <begin position="6"/>
        <end position="25"/>
    </location>
</feature>
<keyword evidence="1" id="KW-1133">Transmembrane helix</keyword>
<gene>
    <name evidence="2" type="ORF">GCM10025791_38460</name>
</gene>
<keyword evidence="1" id="KW-0472">Membrane</keyword>
<protein>
    <recommendedName>
        <fullName evidence="4">Branched-chain amino acid transport</fullName>
    </recommendedName>
</protein>
<proteinExistence type="predicted"/>
<dbReference type="Pfam" id="PF05437">
    <property type="entry name" value="AzlD"/>
    <property type="match status" value="1"/>
</dbReference>
<keyword evidence="3" id="KW-1185">Reference proteome</keyword>
<feature type="transmembrane region" description="Helical" evidence="1">
    <location>
        <begin position="37"/>
        <end position="55"/>
    </location>
</feature>
<evidence type="ECO:0008006" key="4">
    <source>
        <dbReference type="Google" id="ProtNLM"/>
    </source>
</evidence>
<comment type="caution">
    <text evidence="2">The sequence shown here is derived from an EMBL/GenBank/DDBJ whole genome shotgun (WGS) entry which is preliminary data.</text>
</comment>
<accession>A0AAV3U6W9</accession>
<organism evidence="2 3">
    <name type="scientific">Halioxenophilus aromaticivorans</name>
    <dbReference type="NCBI Taxonomy" id="1306992"/>
    <lineage>
        <taxon>Bacteria</taxon>
        <taxon>Pseudomonadati</taxon>
        <taxon>Pseudomonadota</taxon>
        <taxon>Gammaproteobacteria</taxon>
        <taxon>Alteromonadales</taxon>
        <taxon>Alteromonadaceae</taxon>
        <taxon>Halioxenophilus</taxon>
    </lineage>
</organism>
<evidence type="ECO:0000256" key="1">
    <source>
        <dbReference type="SAM" id="Phobius"/>
    </source>
</evidence>
<name>A0AAV3U6W9_9ALTE</name>
<dbReference type="RefSeq" id="WP_345426298.1">
    <property type="nucleotide sequence ID" value="NZ_AP031496.1"/>
</dbReference>
<sequence length="102" mass="10828">MTIFLAIVVVGLGTYASRAVFILLFANRKIPHTLQSALQYVAPATLSALIVTVLVDDNGQFAVGLAEMTGLGLGALVAYFTRNHLYTLVVAMGSFLTLNALL</sequence>